<dbReference type="InterPro" id="IPR050639">
    <property type="entry name" value="SSR_resolvase"/>
</dbReference>
<comment type="similarity">
    <text evidence="1">Belongs to the site-specific recombinase resolvase family.</text>
</comment>
<keyword evidence="3" id="KW-0238">DNA-binding</keyword>
<dbReference type="PROSITE" id="PS00397">
    <property type="entry name" value="RECOMBINASES_1"/>
    <property type="match status" value="1"/>
</dbReference>
<dbReference type="RefSeq" id="WP_126052356.1">
    <property type="nucleotide sequence ID" value="NZ_QYTV02000013.1"/>
</dbReference>
<dbReference type="GO" id="GO:0015074">
    <property type="term" value="P:DNA integration"/>
    <property type="evidence" value="ECO:0007669"/>
    <property type="project" value="UniProtKB-KW"/>
</dbReference>
<reference evidence="8" key="1">
    <citation type="submission" date="2018-12" db="EMBL/GenBank/DDBJ databases">
        <authorList>
            <person name="Sun L."/>
            <person name="Chen Z."/>
        </authorList>
    </citation>
    <scope>NUCLEOTIDE SEQUENCE [LARGE SCALE GENOMIC DNA]</scope>
    <source>
        <strain evidence="8">3-2-2</strain>
    </source>
</reference>
<evidence type="ECO:0000256" key="5">
    <source>
        <dbReference type="PIRSR" id="PIRSR606118-50"/>
    </source>
</evidence>
<dbReference type="InterPro" id="IPR006118">
    <property type="entry name" value="Recombinase_CS"/>
</dbReference>
<protein>
    <submittedName>
        <fullName evidence="8">Recombinase family protein</fullName>
    </submittedName>
</protein>
<dbReference type="PROSITE" id="PS51736">
    <property type="entry name" value="RECOMBINASES_3"/>
    <property type="match status" value="1"/>
</dbReference>
<accession>A0A429XTU0</accession>
<sequence>MEVIIYCRVSTDKQAQETSLARQEEELAAAAGKWGFHIDSIIHDQSSGYDLDRPGLLEMLDKISTGAIDAVLVQDETRLGRGNAKIALIHLFFKEKVKLYSLAHDGELQISETDSMLLNIIGMIEEYQRKLHNIKIRRGMKRAVAKGYRPEQNLKNRGNINGRDRKDIPVKEIVRLRQNKLTFEEIASVMKGFGYDVSKATVHRRYQEYMDQADTHK</sequence>
<dbReference type="PANTHER" id="PTHR30461">
    <property type="entry name" value="DNA-INVERTASE FROM LAMBDOID PROPHAGE"/>
    <property type="match status" value="1"/>
</dbReference>
<proteinExistence type="inferred from homology"/>
<dbReference type="SMART" id="SM00857">
    <property type="entry name" value="Resolvase"/>
    <property type="match status" value="1"/>
</dbReference>
<dbReference type="Proteomes" id="UP000287156">
    <property type="component" value="Unassembled WGS sequence"/>
</dbReference>
<organism evidence="8 9">
    <name type="scientific">Siminovitchia acidinfaciens</name>
    <dbReference type="NCBI Taxonomy" id="2321395"/>
    <lineage>
        <taxon>Bacteria</taxon>
        <taxon>Bacillati</taxon>
        <taxon>Bacillota</taxon>
        <taxon>Bacilli</taxon>
        <taxon>Bacillales</taxon>
        <taxon>Bacillaceae</taxon>
        <taxon>Siminovitchia</taxon>
    </lineage>
</organism>
<dbReference type="GO" id="GO:0003677">
    <property type="term" value="F:DNA binding"/>
    <property type="evidence" value="ECO:0007669"/>
    <property type="project" value="UniProtKB-KW"/>
</dbReference>
<dbReference type="Pfam" id="PF00239">
    <property type="entry name" value="Resolvase"/>
    <property type="match status" value="1"/>
</dbReference>
<name>A0A429XTU0_9BACI</name>
<dbReference type="AlphaFoldDB" id="A0A429XTU0"/>
<evidence type="ECO:0000256" key="4">
    <source>
        <dbReference type="ARBA" id="ARBA00023172"/>
    </source>
</evidence>
<dbReference type="InterPro" id="IPR036162">
    <property type="entry name" value="Resolvase-like_N_sf"/>
</dbReference>
<dbReference type="PANTHER" id="PTHR30461:SF26">
    <property type="entry name" value="RESOLVASE HOMOLOG YNEB"/>
    <property type="match status" value="1"/>
</dbReference>
<keyword evidence="2" id="KW-0229">DNA integration</keyword>
<evidence type="ECO:0000256" key="2">
    <source>
        <dbReference type="ARBA" id="ARBA00022908"/>
    </source>
</evidence>
<evidence type="ECO:0000313" key="9">
    <source>
        <dbReference type="Proteomes" id="UP000287156"/>
    </source>
</evidence>
<gene>
    <name evidence="8" type="ORF">D4T97_019070</name>
</gene>
<keyword evidence="9" id="KW-1185">Reference proteome</keyword>
<evidence type="ECO:0000313" key="8">
    <source>
        <dbReference type="EMBL" id="RST71266.1"/>
    </source>
</evidence>
<feature type="domain" description="Resolvase/invertase-type recombinase catalytic" evidence="7">
    <location>
        <begin position="2"/>
        <end position="147"/>
    </location>
</feature>
<keyword evidence="4" id="KW-0233">DNA recombination</keyword>
<feature type="active site" description="O-(5'-phospho-DNA)-serine intermediate" evidence="5 6">
    <location>
        <position position="10"/>
    </location>
</feature>
<evidence type="ECO:0000256" key="1">
    <source>
        <dbReference type="ARBA" id="ARBA00009913"/>
    </source>
</evidence>
<dbReference type="InterPro" id="IPR006119">
    <property type="entry name" value="Resolv_N"/>
</dbReference>
<dbReference type="OrthoDB" id="2731197at2"/>
<evidence type="ECO:0000259" key="7">
    <source>
        <dbReference type="PROSITE" id="PS51736"/>
    </source>
</evidence>
<dbReference type="CDD" id="cd00338">
    <property type="entry name" value="Ser_Recombinase"/>
    <property type="match status" value="1"/>
</dbReference>
<dbReference type="EMBL" id="QYTV02000013">
    <property type="protein sequence ID" value="RST71266.1"/>
    <property type="molecule type" value="Genomic_DNA"/>
</dbReference>
<dbReference type="Gene3D" id="3.40.50.1390">
    <property type="entry name" value="Resolvase, N-terminal catalytic domain"/>
    <property type="match status" value="1"/>
</dbReference>
<dbReference type="SUPFAM" id="SSF53041">
    <property type="entry name" value="Resolvase-like"/>
    <property type="match status" value="1"/>
</dbReference>
<evidence type="ECO:0000256" key="3">
    <source>
        <dbReference type="ARBA" id="ARBA00023125"/>
    </source>
</evidence>
<comment type="caution">
    <text evidence="8">The sequence shown here is derived from an EMBL/GenBank/DDBJ whole genome shotgun (WGS) entry which is preliminary data.</text>
</comment>
<dbReference type="GO" id="GO:0000150">
    <property type="term" value="F:DNA strand exchange activity"/>
    <property type="evidence" value="ECO:0007669"/>
    <property type="project" value="InterPro"/>
</dbReference>
<evidence type="ECO:0000256" key="6">
    <source>
        <dbReference type="PROSITE-ProRule" id="PRU10137"/>
    </source>
</evidence>